<dbReference type="AlphaFoldDB" id="A0A1Y0IAB1"/>
<proteinExistence type="inferred from homology"/>
<keyword evidence="8" id="KW-0378">Hydrolase</keyword>
<dbReference type="GO" id="GO:0071555">
    <property type="term" value="P:cell wall organization"/>
    <property type="evidence" value="ECO:0007669"/>
    <property type="project" value="UniProtKB-KW"/>
</dbReference>
<comment type="similarity">
    <text evidence="3">In the N-terminal section; belongs to the FlgJ family.</text>
</comment>
<dbReference type="Gene3D" id="1.10.530.10">
    <property type="match status" value="1"/>
</dbReference>
<evidence type="ECO:0000256" key="2">
    <source>
        <dbReference type="ARBA" id="ARBA00004418"/>
    </source>
</evidence>
<sequence>MALQQNVIDQVHTYTDFSGLNSLKAQARNDKNAALETVSKQFEAMFLNMVMKSMRDANKAFSEGNFMNSSQMEFYQQMFDSQLTQTLSKGNGIGIAKALLTQMSAQIEGVTQAADEPRHIDYGGIQSYAREMPAQAIQILEAVVEVDEMVKRDHPGSASSHDSVTGHESAEEQLDQGAAGVAGMDRLLSNPAVLADTNTRDREEEDTEIDVDGIAENETETGEQVLESILPDQFESPEQFVEALYPIAKQVEAETGIDARFLLAQSALETGWGKHMIANQGETPSHNMFGIKADSRWQGDRIAITTTEYREGIPMKEKAYFRAYPSYDESFRDYARFLKGNERYQEALQWVDDPAAFARELQDAGYATDPAYSDKIQRIYNSDFVQSALLSSN</sequence>
<dbReference type="GO" id="GO:0042597">
    <property type="term" value="C:periplasmic space"/>
    <property type="evidence" value="ECO:0007669"/>
    <property type="project" value="UniProtKB-SubCell"/>
</dbReference>
<evidence type="ECO:0000256" key="5">
    <source>
        <dbReference type="ARBA" id="ARBA00013433"/>
    </source>
</evidence>
<evidence type="ECO:0000256" key="6">
    <source>
        <dbReference type="ARBA" id="ARBA00022764"/>
    </source>
</evidence>
<dbReference type="Pfam" id="PF01832">
    <property type="entry name" value="Glucosaminidase"/>
    <property type="match status" value="1"/>
</dbReference>
<evidence type="ECO:0000313" key="14">
    <source>
        <dbReference type="EMBL" id="ARU57099.1"/>
    </source>
</evidence>
<evidence type="ECO:0000256" key="11">
    <source>
        <dbReference type="ARBA" id="ARBA00030835"/>
    </source>
</evidence>
<evidence type="ECO:0000256" key="10">
    <source>
        <dbReference type="ARBA" id="ARBA00023316"/>
    </source>
</evidence>
<name>A0A1Y0IAB1_9GAMM</name>
<comment type="similarity">
    <text evidence="4">In the C-terminal section; belongs to the glycosyl hydrolase 73 family.</text>
</comment>
<evidence type="ECO:0000256" key="8">
    <source>
        <dbReference type="ARBA" id="ARBA00022801"/>
    </source>
</evidence>
<keyword evidence="6" id="KW-0574">Periplasm</keyword>
<dbReference type="Pfam" id="PF10135">
    <property type="entry name" value="Rod-binding"/>
    <property type="match status" value="1"/>
</dbReference>
<evidence type="ECO:0000256" key="7">
    <source>
        <dbReference type="ARBA" id="ARBA00022795"/>
    </source>
</evidence>
<keyword evidence="7" id="KW-1005">Bacterial flagellum biogenesis</keyword>
<dbReference type="GO" id="GO:0016798">
    <property type="term" value="F:hydrolase activity, acting on glycosyl bonds"/>
    <property type="evidence" value="ECO:0007669"/>
    <property type="project" value="UniProtKB-KW"/>
</dbReference>
<evidence type="ECO:0000256" key="1">
    <source>
        <dbReference type="ARBA" id="ARBA00002954"/>
    </source>
</evidence>
<dbReference type="PANTHER" id="PTHR33308:SF9">
    <property type="entry name" value="PEPTIDOGLYCAN HYDROLASE FLGJ"/>
    <property type="match status" value="1"/>
</dbReference>
<protein>
    <recommendedName>
        <fullName evidence="5">Peptidoglycan hydrolase FlgJ</fullName>
    </recommendedName>
    <alternativeName>
        <fullName evidence="11">Muramidase FlgJ</fullName>
    </alternativeName>
</protein>
<dbReference type="EMBL" id="CP021425">
    <property type="protein sequence ID" value="ARU57099.1"/>
    <property type="molecule type" value="Genomic_DNA"/>
</dbReference>
<dbReference type="GO" id="GO:0044780">
    <property type="term" value="P:bacterial-type flagellum assembly"/>
    <property type="evidence" value="ECO:0007669"/>
    <property type="project" value="InterPro"/>
</dbReference>
<dbReference type="Proteomes" id="UP000196027">
    <property type="component" value="Chromosome"/>
</dbReference>
<dbReference type="GO" id="GO:0071973">
    <property type="term" value="P:bacterial-type flagellum-dependent cell motility"/>
    <property type="evidence" value="ECO:0007669"/>
    <property type="project" value="TreeGrafter"/>
</dbReference>
<evidence type="ECO:0000256" key="12">
    <source>
        <dbReference type="SAM" id="MobiDB-lite"/>
    </source>
</evidence>
<evidence type="ECO:0000256" key="9">
    <source>
        <dbReference type="ARBA" id="ARBA00023295"/>
    </source>
</evidence>
<dbReference type="InterPro" id="IPR019301">
    <property type="entry name" value="Flagellar_prot_FlgJ_N"/>
</dbReference>
<keyword evidence="9" id="KW-0326">Glycosidase</keyword>
<evidence type="ECO:0000256" key="3">
    <source>
        <dbReference type="ARBA" id="ARBA00006880"/>
    </source>
</evidence>
<dbReference type="NCBIfam" id="TIGR02541">
    <property type="entry name" value="flagell_FlgJ"/>
    <property type="match status" value="1"/>
</dbReference>
<accession>A0A1Y0IAB1</accession>
<evidence type="ECO:0000313" key="15">
    <source>
        <dbReference type="Proteomes" id="UP000196027"/>
    </source>
</evidence>
<dbReference type="Gene3D" id="2.10.70.40">
    <property type="entry name" value="peptidoglycan hydrolase"/>
    <property type="match status" value="1"/>
</dbReference>
<dbReference type="InterPro" id="IPR002901">
    <property type="entry name" value="MGlyc_endo_b_GlcNAc-like_dom"/>
</dbReference>
<organism evidence="14 15">
    <name type="scientific">Oleiphilus messinensis</name>
    <dbReference type="NCBI Taxonomy" id="141451"/>
    <lineage>
        <taxon>Bacteria</taxon>
        <taxon>Pseudomonadati</taxon>
        <taxon>Pseudomonadota</taxon>
        <taxon>Gammaproteobacteria</taxon>
        <taxon>Oceanospirillales</taxon>
        <taxon>Oleiphilaceae</taxon>
        <taxon>Oleiphilus</taxon>
    </lineage>
</organism>
<dbReference type="GO" id="GO:0004040">
    <property type="term" value="F:amidase activity"/>
    <property type="evidence" value="ECO:0007669"/>
    <property type="project" value="InterPro"/>
</dbReference>
<gene>
    <name evidence="14" type="ORF">OLMES_3056</name>
</gene>
<evidence type="ECO:0000256" key="4">
    <source>
        <dbReference type="ARBA" id="ARBA00007974"/>
    </source>
</evidence>
<dbReference type="InterPro" id="IPR051056">
    <property type="entry name" value="Glycosyl_Hydrolase_73"/>
</dbReference>
<feature type="region of interest" description="Disordered" evidence="12">
    <location>
        <begin position="151"/>
        <end position="175"/>
    </location>
</feature>
<dbReference type="RefSeq" id="WP_087462024.1">
    <property type="nucleotide sequence ID" value="NZ_CP021425.1"/>
</dbReference>
<keyword evidence="15" id="KW-1185">Reference proteome</keyword>
<feature type="domain" description="Mannosyl-glycoprotein endo-beta-N-acetylglucosamidase-like" evidence="13">
    <location>
        <begin position="224"/>
        <end position="385"/>
    </location>
</feature>
<comment type="subcellular location">
    <subcellularLocation>
        <location evidence="2">Periplasm</location>
    </subcellularLocation>
</comment>
<reference evidence="14 15" key="1">
    <citation type="submission" date="2017-05" db="EMBL/GenBank/DDBJ databases">
        <title>Genomic insights into alkan degradation activity of Oleiphilus messinensis.</title>
        <authorList>
            <person name="Kozyavkin S.A."/>
            <person name="Slesarev A.I."/>
            <person name="Golyshin P.N."/>
            <person name="Korzhenkov A."/>
            <person name="Golyshina O.N."/>
            <person name="Toshchakov S.V."/>
        </authorList>
    </citation>
    <scope>NUCLEOTIDE SEQUENCE [LARGE SCALE GENOMIC DNA]</scope>
    <source>
        <strain evidence="14 15">ME102</strain>
    </source>
</reference>
<dbReference type="InterPro" id="IPR013377">
    <property type="entry name" value="FlgJ"/>
</dbReference>
<comment type="function">
    <text evidence="1">Flagellum-specific muramidase which hydrolyzes the peptidoglycan layer to assemble the rod structure in the periplasmic space.</text>
</comment>
<evidence type="ECO:0000259" key="13">
    <source>
        <dbReference type="SMART" id="SM00047"/>
    </source>
</evidence>
<dbReference type="PANTHER" id="PTHR33308">
    <property type="entry name" value="PEPTIDOGLYCAN HYDROLASE FLGJ"/>
    <property type="match status" value="1"/>
</dbReference>
<dbReference type="KEGG" id="ome:OLMES_3056"/>
<dbReference type="SMART" id="SM00047">
    <property type="entry name" value="LYZ2"/>
    <property type="match status" value="1"/>
</dbReference>
<keyword evidence="10" id="KW-0961">Cell wall biogenesis/degradation</keyword>
<feature type="region of interest" description="Disordered" evidence="12">
    <location>
        <begin position="190"/>
        <end position="209"/>
    </location>
</feature>
<dbReference type="OrthoDB" id="289937at2"/>